<dbReference type="Pfam" id="PF10431">
    <property type="entry name" value="ClpB_D2-small"/>
    <property type="match status" value="1"/>
</dbReference>
<keyword evidence="10" id="KW-0645">Protease</keyword>
<dbReference type="PROSITE" id="PS50151">
    <property type="entry name" value="UVR"/>
    <property type="match status" value="1"/>
</dbReference>
<keyword evidence="4" id="KW-0143">Chaperone</keyword>
<dbReference type="Gene3D" id="1.10.1780.10">
    <property type="entry name" value="Clp, N-terminal domain"/>
    <property type="match status" value="2"/>
</dbReference>
<dbReference type="GO" id="GO:0008233">
    <property type="term" value="F:peptidase activity"/>
    <property type="evidence" value="ECO:0007669"/>
    <property type="project" value="UniProtKB-KW"/>
</dbReference>
<gene>
    <name evidence="10" type="ORF">EHQ59_06710</name>
</gene>
<dbReference type="Gene3D" id="1.10.8.60">
    <property type="match status" value="2"/>
</dbReference>
<dbReference type="Gene3D" id="3.40.50.300">
    <property type="entry name" value="P-loop containing nucleotide triphosphate hydrolases"/>
    <property type="match status" value="2"/>
</dbReference>
<evidence type="ECO:0000256" key="4">
    <source>
        <dbReference type="ARBA" id="ARBA00023186"/>
    </source>
</evidence>
<dbReference type="InterPro" id="IPR018368">
    <property type="entry name" value="ClpA/B_CS1"/>
</dbReference>
<feature type="domain" description="Clp R" evidence="9">
    <location>
        <begin position="1"/>
        <end position="145"/>
    </location>
</feature>
<dbReference type="PANTHER" id="PTHR11638">
    <property type="entry name" value="ATP-DEPENDENT CLP PROTEASE"/>
    <property type="match status" value="1"/>
</dbReference>
<dbReference type="InterPro" id="IPR004176">
    <property type="entry name" value="Clp_R_N"/>
</dbReference>
<dbReference type="InterPro" id="IPR003959">
    <property type="entry name" value="ATPase_AAA_core"/>
</dbReference>
<dbReference type="InterPro" id="IPR041546">
    <property type="entry name" value="ClpA/ClpB_AAA_lid"/>
</dbReference>
<dbReference type="CDD" id="cd19499">
    <property type="entry name" value="RecA-like_ClpB_Hsp104-like"/>
    <property type="match status" value="1"/>
</dbReference>
<dbReference type="Pfam" id="PF00004">
    <property type="entry name" value="AAA"/>
    <property type="match status" value="1"/>
</dbReference>
<dbReference type="SMART" id="SM01086">
    <property type="entry name" value="ClpB_D2-small"/>
    <property type="match status" value="1"/>
</dbReference>
<evidence type="ECO:0000313" key="11">
    <source>
        <dbReference type="Proteomes" id="UP000297609"/>
    </source>
</evidence>
<evidence type="ECO:0000256" key="7">
    <source>
        <dbReference type="SAM" id="MobiDB-lite"/>
    </source>
</evidence>
<feature type="region of interest" description="Disordered" evidence="7">
    <location>
        <begin position="150"/>
        <end position="180"/>
    </location>
</feature>
<dbReference type="FunFam" id="3.40.50.300:FF:000025">
    <property type="entry name" value="ATP-dependent Clp protease subunit"/>
    <property type="match status" value="1"/>
</dbReference>
<evidence type="ECO:0000313" key="10">
    <source>
        <dbReference type="EMBL" id="TGL54545.1"/>
    </source>
</evidence>
<evidence type="ECO:0000259" key="8">
    <source>
        <dbReference type="PROSITE" id="PS50151"/>
    </source>
</evidence>
<dbReference type="EMBL" id="RQGG01000015">
    <property type="protein sequence ID" value="TGL54545.1"/>
    <property type="molecule type" value="Genomic_DNA"/>
</dbReference>
<organism evidence="10 11">
    <name type="scientific">Leptospira kemamanensis</name>
    <dbReference type="NCBI Taxonomy" id="2484942"/>
    <lineage>
        <taxon>Bacteria</taxon>
        <taxon>Pseudomonadati</taxon>
        <taxon>Spirochaetota</taxon>
        <taxon>Spirochaetia</taxon>
        <taxon>Leptospirales</taxon>
        <taxon>Leptospiraceae</taxon>
        <taxon>Leptospira</taxon>
    </lineage>
</organism>
<reference evidence="10" key="1">
    <citation type="journal article" date="2019" name="PLoS Negl. Trop. Dis.">
        <title>Revisiting the worldwide diversity of Leptospira species in the environment.</title>
        <authorList>
            <person name="Vincent A.T."/>
            <person name="Schiettekatte O."/>
            <person name="Bourhy P."/>
            <person name="Veyrier F.J."/>
            <person name="Picardeau M."/>
        </authorList>
    </citation>
    <scope>NUCLEOTIDE SEQUENCE [LARGE SCALE GENOMIC DNA]</scope>
    <source>
        <strain evidence="10">201702454</strain>
    </source>
</reference>
<dbReference type="OrthoDB" id="9803641at2"/>
<dbReference type="GO" id="GO:0034605">
    <property type="term" value="P:cellular response to heat"/>
    <property type="evidence" value="ECO:0007669"/>
    <property type="project" value="TreeGrafter"/>
</dbReference>
<dbReference type="GO" id="GO:0006508">
    <property type="term" value="P:proteolysis"/>
    <property type="evidence" value="ECO:0007669"/>
    <property type="project" value="UniProtKB-KW"/>
</dbReference>
<dbReference type="InterPro" id="IPR003593">
    <property type="entry name" value="AAA+_ATPase"/>
</dbReference>
<dbReference type="InterPro" id="IPR050130">
    <property type="entry name" value="ClpA_ClpB"/>
</dbReference>
<evidence type="ECO:0000256" key="5">
    <source>
        <dbReference type="PROSITE-ProRule" id="PRU01251"/>
    </source>
</evidence>
<evidence type="ECO:0000256" key="3">
    <source>
        <dbReference type="ARBA" id="ARBA00022840"/>
    </source>
</evidence>
<accession>A0A4R9JT03</accession>
<keyword evidence="3 10" id="KW-0067">ATP-binding</keyword>
<dbReference type="SUPFAM" id="SSF52540">
    <property type="entry name" value="P-loop containing nucleoside triphosphate hydrolases"/>
    <property type="match status" value="2"/>
</dbReference>
<dbReference type="GO" id="GO:0016887">
    <property type="term" value="F:ATP hydrolysis activity"/>
    <property type="evidence" value="ECO:0007669"/>
    <property type="project" value="InterPro"/>
</dbReference>
<dbReference type="PRINTS" id="PR00300">
    <property type="entry name" value="CLPPROTEASEA"/>
</dbReference>
<dbReference type="InterPro" id="IPR027417">
    <property type="entry name" value="P-loop_NTPase"/>
</dbReference>
<dbReference type="PROSITE" id="PS00870">
    <property type="entry name" value="CLPAB_1"/>
    <property type="match status" value="1"/>
</dbReference>
<protein>
    <submittedName>
        <fullName evidence="10">ATP-dependent Clp protease ATP-binding subunit</fullName>
    </submittedName>
</protein>
<dbReference type="AlphaFoldDB" id="A0A4R9JT03"/>
<dbReference type="PROSITE" id="PS51903">
    <property type="entry name" value="CLP_R"/>
    <property type="match status" value="1"/>
</dbReference>
<feature type="coiled-coil region" evidence="6">
    <location>
        <begin position="46"/>
        <end position="102"/>
    </location>
</feature>
<feature type="domain" description="UVR" evidence="8">
    <location>
        <begin position="436"/>
        <end position="471"/>
    </location>
</feature>
<dbReference type="FunFam" id="3.40.50.300:FF:000010">
    <property type="entry name" value="Chaperone clpB 1, putative"/>
    <property type="match status" value="1"/>
</dbReference>
<evidence type="ECO:0000256" key="2">
    <source>
        <dbReference type="ARBA" id="ARBA00022741"/>
    </source>
</evidence>
<dbReference type="GO" id="GO:0005737">
    <property type="term" value="C:cytoplasm"/>
    <property type="evidence" value="ECO:0007669"/>
    <property type="project" value="TreeGrafter"/>
</dbReference>
<feature type="compositionally biased region" description="Low complexity" evidence="7">
    <location>
        <begin position="150"/>
        <end position="172"/>
    </location>
</feature>
<dbReference type="Gene3D" id="4.10.860.10">
    <property type="entry name" value="UVR domain"/>
    <property type="match status" value="1"/>
</dbReference>
<evidence type="ECO:0000259" key="9">
    <source>
        <dbReference type="PROSITE" id="PS51903"/>
    </source>
</evidence>
<dbReference type="PANTHER" id="PTHR11638:SF18">
    <property type="entry name" value="HEAT SHOCK PROTEIN 104"/>
    <property type="match status" value="1"/>
</dbReference>
<name>A0A4R9JT03_9LEPT</name>
<dbReference type="GO" id="GO:0005524">
    <property type="term" value="F:ATP binding"/>
    <property type="evidence" value="ECO:0007669"/>
    <property type="project" value="UniProtKB-KW"/>
</dbReference>
<keyword evidence="11" id="KW-1185">Reference proteome</keyword>
<evidence type="ECO:0000256" key="1">
    <source>
        <dbReference type="ARBA" id="ARBA00022737"/>
    </source>
</evidence>
<dbReference type="InterPro" id="IPR001270">
    <property type="entry name" value="ClpA/B"/>
</dbReference>
<dbReference type="RefSeq" id="WP_135618574.1">
    <property type="nucleotide sequence ID" value="NZ_RQGG01000015.1"/>
</dbReference>
<comment type="caution">
    <text evidence="10">The sequence shown here is derived from an EMBL/GenBank/DDBJ whole genome shotgun (WGS) entry which is preliminary data.</text>
</comment>
<evidence type="ECO:0000256" key="6">
    <source>
        <dbReference type="SAM" id="Coils"/>
    </source>
</evidence>
<dbReference type="SUPFAM" id="SSF81923">
    <property type="entry name" value="Double Clp-N motif"/>
    <property type="match status" value="1"/>
</dbReference>
<dbReference type="Proteomes" id="UP000297609">
    <property type="component" value="Unassembled WGS sequence"/>
</dbReference>
<feature type="coiled-coil region" evidence="6">
    <location>
        <begin position="432"/>
        <end position="482"/>
    </location>
</feature>
<sequence>MLEFTKRAKRVINEIAQDEAKRLGSDFIGPEHILLGLLREEDSVAIKILTNLNINLNELRKEVEKRTREGSGALLLDVSQGQDKYQKMIEVSKEEAKRLKHNYVGTEHILLALLRDNNNIAGGSLSSFSVNYNVIKSEILRLLGAPPSGSVGSAGSTGSQTTGQGQTQSATPRQEKSKTPILDEFARDLTQLAREKKLDPVIGRSKEIERVIQILSRKTKNNPVLVGESGVGKTAIVEGLAQAVIEKLVPDLLFDKRVLSLDLASLIAGTKYRGEFEERLKKIMKEIVTSQNIIIFIDELHTLIGAGAAEGAVDAANILKPALARGELQCIGATTNNEYRKYIEKDSALERRFQMVKVLEPSVDDAVLILDGLKKAYESHHKVRYSEKAIEQAVKLSHRYINDRFLPDKAIDIIDEAGAKARLANCQRPNEIKEIEEEIKALSVKKEDLVRSQEYEKAAAVRDEVNRKKGQLEEKTKQWQERMEGYAVSIEEEDILSVVSLWTGIPLKKMEQSENTKLLNMEEEIKSRIVGQTEAIEKVARAVRRSRTGLKSEKRPTGSFIFLGPTGVGKTELAKALAEQLFGSEDNMLRIDMSEYMEPHAVSRLIGAPPGYVGYDDGGQLTEFVRRKPYSLVLLDEIEKAHHDLFNILLQIMEEGNLTDTKGRKVNFRDTIIIMTSNIAAKEISKGGRLGFEDFAEERESYKAEQAREQLKKHFNPEFLNRVDEVVYFAPLKKEEIVSIVDIMLKDFNKRLTEKKVLVELTQGAKEHFATIGYDQNYGARPLRRVFQRELEDYMAVQSLKGVYDNPTKILVDLAEGKLVYSETPWSDYKEVPKKDDGSSPNTEEKDLALV</sequence>
<dbReference type="Pfam" id="PF07724">
    <property type="entry name" value="AAA_2"/>
    <property type="match status" value="1"/>
</dbReference>
<dbReference type="InterPro" id="IPR001943">
    <property type="entry name" value="UVR_dom"/>
</dbReference>
<keyword evidence="2" id="KW-0547">Nucleotide-binding</keyword>
<keyword evidence="6" id="KW-0175">Coiled coil</keyword>
<proteinExistence type="predicted"/>
<dbReference type="InterPro" id="IPR019489">
    <property type="entry name" value="Clp_ATPase_C"/>
</dbReference>
<dbReference type="CDD" id="cd00009">
    <property type="entry name" value="AAA"/>
    <property type="match status" value="1"/>
</dbReference>
<dbReference type="Pfam" id="PF17871">
    <property type="entry name" value="AAA_lid_9"/>
    <property type="match status" value="1"/>
</dbReference>
<keyword evidence="1 5" id="KW-0677">Repeat</keyword>
<dbReference type="SMART" id="SM00382">
    <property type="entry name" value="AAA"/>
    <property type="match status" value="2"/>
</dbReference>
<keyword evidence="10" id="KW-0378">Hydrolase</keyword>
<dbReference type="InterPro" id="IPR036628">
    <property type="entry name" value="Clp_N_dom_sf"/>
</dbReference>
<dbReference type="Pfam" id="PF02861">
    <property type="entry name" value="Clp_N"/>
    <property type="match status" value="2"/>
</dbReference>
<feature type="region of interest" description="Disordered" evidence="7">
    <location>
        <begin position="828"/>
        <end position="851"/>
    </location>
</feature>